<reference evidence="2 3" key="1">
    <citation type="journal article" date="2014" name="Genome Biol. Evol.">
        <title>The genome of the myxosporean Thelohanellus kitauei shows adaptations to nutrient acquisition within its fish host.</title>
        <authorList>
            <person name="Yang Y."/>
            <person name="Xiong J."/>
            <person name="Zhou Z."/>
            <person name="Huo F."/>
            <person name="Miao W."/>
            <person name="Ran C."/>
            <person name="Liu Y."/>
            <person name="Zhang J."/>
            <person name="Feng J."/>
            <person name="Wang M."/>
            <person name="Wang M."/>
            <person name="Wang L."/>
            <person name="Yao B."/>
        </authorList>
    </citation>
    <scope>NUCLEOTIDE SEQUENCE [LARGE SCALE GENOMIC DNA]</scope>
    <source>
        <strain evidence="2">Wuqing</strain>
    </source>
</reference>
<dbReference type="AlphaFoldDB" id="A0A0C2JR67"/>
<feature type="compositionally biased region" description="Basic and acidic residues" evidence="1">
    <location>
        <begin position="138"/>
        <end position="154"/>
    </location>
</feature>
<evidence type="ECO:0000313" key="2">
    <source>
        <dbReference type="EMBL" id="KII71893.1"/>
    </source>
</evidence>
<sequence>MNSRQDYYFKETDITHILSQVTFDKIYVDLNFDTGPTLKIEFIFTKEETQSTLTQINVEFWNSEKQGHFMQSTMKTHVVIPSQKYVEILNKEFTLVNPYNSNDNLVLTVKNFSLTSNRKSDITHMVYQIDFSDNTANDTEKTDEKMGESIHNKLDNNGTNMERKSL</sequence>
<organism evidence="2 3">
    <name type="scientific">Thelohanellus kitauei</name>
    <name type="common">Myxosporean</name>
    <dbReference type="NCBI Taxonomy" id="669202"/>
    <lineage>
        <taxon>Eukaryota</taxon>
        <taxon>Metazoa</taxon>
        <taxon>Cnidaria</taxon>
        <taxon>Myxozoa</taxon>
        <taxon>Myxosporea</taxon>
        <taxon>Bivalvulida</taxon>
        <taxon>Platysporina</taxon>
        <taxon>Myxobolidae</taxon>
        <taxon>Thelohanellus</taxon>
    </lineage>
</organism>
<dbReference type="Proteomes" id="UP000031668">
    <property type="component" value="Unassembled WGS sequence"/>
</dbReference>
<comment type="caution">
    <text evidence="2">The sequence shown here is derived from an EMBL/GenBank/DDBJ whole genome shotgun (WGS) entry which is preliminary data.</text>
</comment>
<protein>
    <submittedName>
        <fullName evidence="2">Uncharacterized protein</fullName>
    </submittedName>
</protein>
<dbReference type="EMBL" id="JWZT01001601">
    <property type="protein sequence ID" value="KII71893.1"/>
    <property type="molecule type" value="Genomic_DNA"/>
</dbReference>
<evidence type="ECO:0000256" key="1">
    <source>
        <dbReference type="SAM" id="MobiDB-lite"/>
    </source>
</evidence>
<feature type="region of interest" description="Disordered" evidence="1">
    <location>
        <begin position="136"/>
        <end position="166"/>
    </location>
</feature>
<name>A0A0C2JR67_THEKT</name>
<evidence type="ECO:0000313" key="3">
    <source>
        <dbReference type="Proteomes" id="UP000031668"/>
    </source>
</evidence>
<accession>A0A0C2JR67</accession>
<keyword evidence="3" id="KW-1185">Reference proteome</keyword>
<proteinExistence type="predicted"/>
<gene>
    <name evidence="2" type="ORF">RF11_11891</name>
</gene>